<dbReference type="PANTHER" id="PTHR11178:SF1">
    <property type="entry name" value="NFU1 IRON-SULFUR CLUSTER SCAFFOLD HOMOLOG, MITOCHONDRIAL"/>
    <property type="match status" value="1"/>
</dbReference>
<evidence type="ECO:0000313" key="4">
    <source>
        <dbReference type="EMBL" id="KAH8497469.1"/>
    </source>
</evidence>
<dbReference type="InterPro" id="IPR014824">
    <property type="entry name" value="Nfu/NifU_N"/>
</dbReference>
<name>A0A8T2XX93_POPDE</name>
<organism evidence="4 5">
    <name type="scientific">Populus deltoides</name>
    <name type="common">Eastern poplar</name>
    <name type="synonym">Eastern cottonwood</name>
    <dbReference type="NCBI Taxonomy" id="3696"/>
    <lineage>
        <taxon>Eukaryota</taxon>
        <taxon>Viridiplantae</taxon>
        <taxon>Streptophyta</taxon>
        <taxon>Embryophyta</taxon>
        <taxon>Tracheophyta</taxon>
        <taxon>Spermatophyta</taxon>
        <taxon>Magnoliopsida</taxon>
        <taxon>eudicotyledons</taxon>
        <taxon>Gunneridae</taxon>
        <taxon>Pentapetalae</taxon>
        <taxon>rosids</taxon>
        <taxon>fabids</taxon>
        <taxon>Malpighiales</taxon>
        <taxon>Salicaceae</taxon>
        <taxon>Saliceae</taxon>
        <taxon>Populus</taxon>
    </lineage>
</organism>
<proteinExistence type="inferred from homology"/>
<protein>
    <recommendedName>
        <fullName evidence="3">Scaffold protein Nfu/NifU N-terminal domain-containing protein</fullName>
    </recommendedName>
</protein>
<dbReference type="GO" id="GO:0005506">
    <property type="term" value="F:iron ion binding"/>
    <property type="evidence" value="ECO:0007669"/>
    <property type="project" value="InterPro"/>
</dbReference>
<comment type="caution">
    <text evidence="4">The sequence shown here is derived from an EMBL/GenBank/DDBJ whole genome shotgun (WGS) entry which is preliminary data.</text>
</comment>
<evidence type="ECO:0000259" key="3">
    <source>
        <dbReference type="SMART" id="SM00932"/>
    </source>
</evidence>
<dbReference type="GO" id="GO:0005198">
    <property type="term" value="F:structural molecule activity"/>
    <property type="evidence" value="ECO:0007669"/>
    <property type="project" value="UniProtKB-ARBA"/>
</dbReference>
<dbReference type="InterPro" id="IPR034904">
    <property type="entry name" value="FSCA_dom_sf"/>
</dbReference>
<dbReference type="Pfam" id="PF01106">
    <property type="entry name" value="NifU"/>
    <property type="match status" value="1"/>
</dbReference>
<comment type="function">
    <text evidence="1">Molecular scaffold for [Fe-S] cluster assembly of mitochondrial iron-sulfur proteins.</text>
</comment>
<dbReference type="EMBL" id="JACEGQ020000010">
    <property type="protein sequence ID" value="KAH8497469.1"/>
    <property type="molecule type" value="Genomic_DNA"/>
</dbReference>
<dbReference type="GO" id="GO:0016226">
    <property type="term" value="P:iron-sulfur cluster assembly"/>
    <property type="evidence" value="ECO:0007669"/>
    <property type="project" value="InterPro"/>
</dbReference>
<dbReference type="PANTHER" id="PTHR11178">
    <property type="entry name" value="IRON-SULFUR CLUSTER SCAFFOLD PROTEIN NFU-RELATED"/>
    <property type="match status" value="1"/>
</dbReference>
<reference evidence="4" key="1">
    <citation type="journal article" date="2021" name="J. Hered.">
        <title>Genome Assembly of Salicaceae Populus deltoides (Eastern Cottonwood) I-69 Based on Nanopore Sequencing and Hi-C Technologies.</title>
        <authorList>
            <person name="Bai S."/>
            <person name="Wu H."/>
            <person name="Zhang J."/>
            <person name="Pan Z."/>
            <person name="Zhao W."/>
            <person name="Li Z."/>
            <person name="Tong C."/>
        </authorList>
    </citation>
    <scope>NUCLEOTIDE SEQUENCE</scope>
    <source>
        <tissue evidence="4">Leaf</tissue>
    </source>
</reference>
<dbReference type="InterPro" id="IPR036498">
    <property type="entry name" value="Nfu/NifU_N_sf"/>
</dbReference>
<dbReference type="SMART" id="SM00932">
    <property type="entry name" value="Nfu_N"/>
    <property type="match status" value="1"/>
</dbReference>
<evidence type="ECO:0000313" key="5">
    <source>
        <dbReference type="Proteomes" id="UP000807159"/>
    </source>
</evidence>
<sequence>MKGFGRLISRALSNQKSFGLCREINTTCRLTPRRFIHVSSATTAFWHSSGGAFPDSKKLASSLHPEKLTVLTGQRRTMFIQTQSTPNPSSLMFYPGKPVMDVGSADFPNARSAMNSPLAKAIYGIDGINRVFFGPDFITITKSDDATWEFLKPEIFAAIMDFYSSGEPLFLDSQTAAAKDTAISEDDSETVAMIKELLETRIRPAVQDDGGDIEYQGFDQETGIVKLKMQGACSGCPSSSVTLKSGIENMLMHYVPENFVDASISDVFWIYYCALKCMLTRTYVYTSVHVLLNLCASKLLASLLVKLLSSIFTPLLPPPLLYYRLLSAFLLYLLKKILCMQVKGVEQELDAEDDEAALTSQME</sequence>
<evidence type="ECO:0000256" key="1">
    <source>
        <dbReference type="ARBA" id="ARBA00002175"/>
    </source>
</evidence>
<dbReference type="SUPFAM" id="SSF117916">
    <property type="entry name" value="Fe-S cluster assembly (FSCA) domain-like"/>
    <property type="match status" value="1"/>
</dbReference>
<dbReference type="Gene3D" id="3.30.300.130">
    <property type="entry name" value="Fe-S cluster assembly (FSCA)"/>
    <property type="match status" value="1"/>
</dbReference>
<evidence type="ECO:0000256" key="2">
    <source>
        <dbReference type="ARBA" id="ARBA00006420"/>
    </source>
</evidence>
<dbReference type="GO" id="GO:0051536">
    <property type="term" value="F:iron-sulfur cluster binding"/>
    <property type="evidence" value="ECO:0007669"/>
    <property type="project" value="InterPro"/>
</dbReference>
<comment type="similarity">
    <text evidence="2">Belongs to the NifU family.</text>
</comment>
<dbReference type="Pfam" id="PF08712">
    <property type="entry name" value="Nfu_N"/>
    <property type="match status" value="1"/>
</dbReference>
<dbReference type="FunFam" id="3.30.300.130:FF:000001">
    <property type="entry name" value="NFU1 iron-sulfur cluster scaffold"/>
    <property type="match status" value="1"/>
</dbReference>
<dbReference type="SUPFAM" id="SSF110836">
    <property type="entry name" value="Hypothetical protein SAV1430"/>
    <property type="match status" value="1"/>
</dbReference>
<dbReference type="InterPro" id="IPR001075">
    <property type="entry name" value="NIF_FeS_clus_asmbl_NifU_C"/>
</dbReference>
<keyword evidence="5" id="KW-1185">Reference proteome</keyword>
<dbReference type="Proteomes" id="UP000807159">
    <property type="component" value="Chromosome 10"/>
</dbReference>
<accession>A0A8T2XX93</accession>
<dbReference type="Gene3D" id="3.30.1370.70">
    <property type="entry name" value="Scaffold protein Nfu/NifU, N-terminal domain"/>
    <property type="match status" value="1"/>
</dbReference>
<dbReference type="AlphaFoldDB" id="A0A8T2XX93"/>
<dbReference type="FunFam" id="3.30.1370.70:FF:000001">
    <property type="entry name" value="NifU-like protein 4, mitochondrial"/>
    <property type="match status" value="1"/>
</dbReference>
<feature type="domain" description="Scaffold protein Nfu/NifU N-terminal" evidence="3">
    <location>
        <begin position="80"/>
        <end position="166"/>
    </location>
</feature>
<dbReference type="GO" id="GO:0005739">
    <property type="term" value="C:mitochondrion"/>
    <property type="evidence" value="ECO:0007669"/>
    <property type="project" value="TreeGrafter"/>
</dbReference>
<gene>
    <name evidence="4" type="ORF">H0E87_019947</name>
</gene>